<gene>
    <name evidence="1" type="ORF">UFOVP682_1</name>
</gene>
<organism evidence="1">
    <name type="scientific">uncultured Caudovirales phage</name>
    <dbReference type="NCBI Taxonomy" id="2100421"/>
    <lineage>
        <taxon>Viruses</taxon>
        <taxon>Duplodnaviria</taxon>
        <taxon>Heunggongvirae</taxon>
        <taxon>Uroviricota</taxon>
        <taxon>Caudoviricetes</taxon>
        <taxon>Peduoviridae</taxon>
        <taxon>Maltschvirus</taxon>
        <taxon>Maltschvirus maltsch</taxon>
    </lineage>
</organism>
<dbReference type="EMBL" id="LR796661">
    <property type="protein sequence ID" value="CAB4157086.1"/>
    <property type="molecule type" value="Genomic_DNA"/>
</dbReference>
<sequence>MSNYTKSTDFAAKDALASGNAGKIVKGTEIDTEFNNIATAVATKADTASPSFTGTVTIPTATITTANVTTLAATTATISGGSVTGITDITVADGGTGASTAANARVNLGTVADTASNGIAARTAANT</sequence>
<evidence type="ECO:0000313" key="1">
    <source>
        <dbReference type="EMBL" id="CAB4157086.1"/>
    </source>
</evidence>
<reference evidence="1" key="1">
    <citation type="submission" date="2020-04" db="EMBL/GenBank/DDBJ databases">
        <authorList>
            <person name="Chiriac C."/>
            <person name="Salcher M."/>
            <person name="Ghai R."/>
            <person name="Kavagutti S V."/>
        </authorList>
    </citation>
    <scope>NUCLEOTIDE SEQUENCE</scope>
</reference>
<feature type="non-terminal residue" evidence="1">
    <location>
        <position position="127"/>
    </location>
</feature>
<name>A0A6J5NH02_9CAUD</name>
<proteinExistence type="predicted"/>
<protein>
    <submittedName>
        <fullName evidence="1">Uncharacterized protein</fullName>
    </submittedName>
</protein>
<accession>A0A6J5NH02</accession>